<feature type="transmembrane region" description="Helical" evidence="10">
    <location>
        <begin position="79"/>
        <end position="97"/>
    </location>
</feature>
<keyword evidence="7 10" id="KW-0472">Membrane</keyword>
<dbReference type="Gene3D" id="3.30.40.10">
    <property type="entry name" value="Zinc/RING finger domain, C3HC4 (zinc finger)"/>
    <property type="match status" value="1"/>
</dbReference>
<keyword evidence="4 8" id="KW-0863">Zinc-finger</keyword>
<feature type="transmembrane region" description="Helical" evidence="10">
    <location>
        <begin position="403"/>
        <end position="426"/>
    </location>
</feature>
<keyword evidence="13" id="KW-1185">Reference proteome</keyword>
<evidence type="ECO:0000259" key="11">
    <source>
        <dbReference type="PROSITE" id="PS50089"/>
    </source>
</evidence>
<evidence type="ECO:0000256" key="1">
    <source>
        <dbReference type="ARBA" id="ARBA00004141"/>
    </source>
</evidence>
<dbReference type="Proteomes" id="UP000277928">
    <property type="component" value="Unassembled WGS sequence"/>
</dbReference>
<dbReference type="Pfam" id="PF13705">
    <property type="entry name" value="TRC8_N"/>
    <property type="match status" value="1"/>
</dbReference>
<dbReference type="PANTHER" id="PTHR22763:SF191">
    <property type="entry name" value="RING FINGER PROTEIN 145 HOMOLOG"/>
    <property type="match status" value="1"/>
</dbReference>
<feature type="transmembrane region" description="Helical" evidence="10">
    <location>
        <begin position="168"/>
        <end position="186"/>
    </location>
</feature>
<dbReference type="InterPro" id="IPR013083">
    <property type="entry name" value="Znf_RING/FYVE/PHD"/>
</dbReference>
<feature type="compositionally biased region" description="Acidic residues" evidence="9">
    <location>
        <begin position="634"/>
        <end position="647"/>
    </location>
</feature>
<feature type="transmembrane region" description="Helical" evidence="10">
    <location>
        <begin position="103"/>
        <end position="123"/>
    </location>
</feature>
<evidence type="ECO:0000256" key="9">
    <source>
        <dbReference type="SAM" id="MobiDB-lite"/>
    </source>
</evidence>
<sequence>MDVGEAVEIFSVRVRTAFLRCMEVTLRLPGLLLFELWWRNRDIHFNPDLFKQSISSYLEMDQIIEFVQTRNFDQTGAQILSYAVVLISLMFFLLPLYKLVQVYFHIFSLLLFSVAHYLSARYVQLEQDGDPDLKLDDFTKLERHGFHILAQLVLCVVQSCLLSLENDIARVTLAVFLIPIIARMCAVPIDRLIIAHNVACSLAVVVICIYVLNKTPALLQSLRHCVRYFKAVVIPRGVGGGAAILWYRLRLTEILISAWLIMFFIRVYVHLAEKGRGFDEIGAIFLASVAESTNTPLSLLALALTVSCFCKQILTIAECIVGGQRGYGHILANGGYAGALTLAPLCAQTGVLGMRTEQKAFLLGLVLLIVVSSLLQSLCEILELRLLAIAANRLTSRNQHLRSIFLAIIVIVTSLCTCAAVTRFLPIDLWCLIIVSNCLLTAVHTLSALIVYAIYVLEEESMDAWGRADYVVFICKTITCGVEVLLALNVVCYGILTSLMGHWTLTSLVVLVFYLYFSVCVRLKTGIANMQSRHAAYASLLQLPRVSKVTLQQRRDACAICLSDMMEDVRITPCKHFFHSACLRKWLCVKQVCPLCYFDLSKCKIPEALEELLLEGSNSINTPEEAESSITDLSDAENSSEDDEYFP</sequence>
<feature type="transmembrane region" description="Helical" evidence="10">
    <location>
        <begin position="254"/>
        <end position="271"/>
    </location>
</feature>
<dbReference type="GO" id="GO:0016020">
    <property type="term" value="C:membrane"/>
    <property type="evidence" value="ECO:0007669"/>
    <property type="project" value="UniProtKB-SubCell"/>
</dbReference>
<proteinExistence type="predicted"/>
<dbReference type="OrthoDB" id="4348522at2759"/>
<keyword evidence="6 10" id="KW-1133">Transmembrane helix</keyword>
<feature type="transmembrane region" description="Helical" evidence="10">
    <location>
        <begin position="144"/>
        <end position="162"/>
    </location>
</feature>
<feature type="transmembrane region" description="Helical" evidence="10">
    <location>
        <begin position="502"/>
        <end position="523"/>
    </location>
</feature>
<feature type="region of interest" description="Disordered" evidence="9">
    <location>
        <begin position="620"/>
        <end position="647"/>
    </location>
</feature>
<dbReference type="InterPro" id="IPR011016">
    <property type="entry name" value="Znf_RING-CH"/>
</dbReference>
<evidence type="ECO:0000313" key="12">
    <source>
        <dbReference type="EMBL" id="VDK73054.1"/>
    </source>
</evidence>
<dbReference type="GO" id="GO:0043161">
    <property type="term" value="P:proteasome-mediated ubiquitin-dependent protein catabolic process"/>
    <property type="evidence" value="ECO:0007669"/>
    <property type="project" value="TreeGrafter"/>
</dbReference>
<dbReference type="PROSITE" id="PS50089">
    <property type="entry name" value="ZF_RING_2"/>
    <property type="match status" value="1"/>
</dbReference>
<feature type="compositionally biased region" description="Polar residues" evidence="9">
    <location>
        <begin position="620"/>
        <end position="632"/>
    </location>
</feature>
<protein>
    <recommendedName>
        <fullName evidence="11">RING-type domain-containing protein</fullName>
    </recommendedName>
</protein>
<name>A0A3P6U4M1_LITSI</name>
<feature type="transmembrane region" description="Helical" evidence="10">
    <location>
        <begin position="432"/>
        <end position="458"/>
    </location>
</feature>
<evidence type="ECO:0000256" key="7">
    <source>
        <dbReference type="ARBA" id="ARBA00023136"/>
    </source>
</evidence>
<evidence type="ECO:0000256" key="6">
    <source>
        <dbReference type="ARBA" id="ARBA00022989"/>
    </source>
</evidence>
<comment type="subcellular location">
    <subcellularLocation>
        <location evidence="1">Membrane</location>
        <topology evidence="1">Multi-pass membrane protein</topology>
    </subcellularLocation>
</comment>
<dbReference type="InterPro" id="IPR025754">
    <property type="entry name" value="TRC8_N_dom"/>
</dbReference>
<dbReference type="PANTHER" id="PTHR22763">
    <property type="entry name" value="RING ZINC FINGER PROTEIN"/>
    <property type="match status" value="1"/>
</dbReference>
<dbReference type="Pfam" id="PF13639">
    <property type="entry name" value="zf-RING_2"/>
    <property type="match status" value="1"/>
</dbReference>
<dbReference type="InterPro" id="IPR050731">
    <property type="entry name" value="HRD1_E3_ubiq-ligases"/>
</dbReference>
<feature type="transmembrane region" description="Helical" evidence="10">
    <location>
        <begin position="360"/>
        <end position="382"/>
    </location>
</feature>
<dbReference type="SMART" id="SM00744">
    <property type="entry name" value="RINGv"/>
    <property type="match status" value="1"/>
</dbReference>
<dbReference type="InterPro" id="IPR001841">
    <property type="entry name" value="Znf_RING"/>
</dbReference>
<evidence type="ECO:0000256" key="2">
    <source>
        <dbReference type="ARBA" id="ARBA00022692"/>
    </source>
</evidence>
<evidence type="ECO:0000256" key="3">
    <source>
        <dbReference type="ARBA" id="ARBA00022723"/>
    </source>
</evidence>
<evidence type="ECO:0000313" key="13">
    <source>
        <dbReference type="Proteomes" id="UP000277928"/>
    </source>
</evidence>
<dbReference type="STRING" id="42156.A0A3P6U4M1"/>
<dbReference type="GO" id="GO:0036503">
    <property type="term" value="P:ERAD pathway"/>
    <property type="evidence" value="ECO:0007669"/>
    <property type="project" value="TreeGrafter"/>
</dbReference>
<dbReference type="SMART" id="SM00184">
    <property type="entry name" value="RING"/>
    <property type="match status" value="1"/>
</dbReference>
<dbReference type="GO" id="GO:0008270">
    <property type="term" value="F:zinc ion binding"/>
    <property type="evidence" value="ECO:0007669"/>
    <property type="project" value="UniProtKB-KW"/>
</dbReference>
<organism evidence="12 13">
    <name type="scientific">Litomosoides sigmodontis</name>
    <name type="common">Filarial nematode worm</name>
    <dbReference type="NCBI Taxonomy" id="42156"/>
    <lineage>
        <taxon>Eukaryota</taxon>
        <taxon>Metazoa</taxon>
        <taxon>Ecdysozoa</taxon>
        <taxon>Nematoda</taxon>
        <taxon>Chromadorea</taxon>
        <taxon>Rhabditida</taxon>
        <taxon>Spirurina</taxon>
        <taxon>Spiruromorpha</taxon>
        <taxon>Filarioidea</taxon>
        <taxon>Onchocercidae</taxon>
        <taxon>Litomosoides</taxon>
    </lineage>
</organism>
<keyword evidence="5" id="KW-0862">Zinc</keyword>
<feature type="domain" description="RING-type" evidence="11">
    <location>
        <begin position="558"/>
        <end position="596"/>
    </location>
</feature>
<gene>
    <name evidence="12" type="ORF">NLS_LOCUS1980</name>
</gene>
<reference evidence="12 13" key="1">
    <citation type="submission" date="2018-08" db="EMBL/GenBank/DDBJ databases">
        <authorList>
            <person name="Laetsch R D."/>
            <person name="Stevens L."/>
            <person name="Kumar S."/>
            <person name="Blaxter L. M."/>
        </authorList>
    </citation>
    <scope>NUCLEOTIDE SEQUENCE [LARGE SCALE GENOMIC DNA]</scope>
</reference>
<keyword evidence="2 10" id="KW-0812">Transmembrane</keyword>
<evidence type="ECO:0000256" key="10">
    <source>
        <dbReference type="SAM" id="Phobius"/>
    </source>
</evidence>
<dbReference type="GO" id="GO:0061630">
    <property type="term" value="F:ubiquitin protein ligase activity"/>
    <property type="evidence" value="ECO:0007669"/>
    <property type="project" value="TreeGrafter"/>
</dbReference>
<evidence type="ECO:0000256" key="5">
    <source>
        <dbReference type="ARBA" id="ARBA00022833"/>
    </source>
</evidence>
<dbReference type="EMBL" id="UYRX01000082">
    <property type="protein sequence ID" value="VDK73054.1"/>
    <property type="molecule type" value="Genomic_DNA"/>
</dbReference>
<feature type="transmembrane region" description="Helical" evidence="10">
    <location>
        <begin position="228"/>
        <end position="247"/>
    </location>
</feature>
<dbReference type="GO" id="GO:0012505">
    <property type="term" value="C:endomembrane system"/>
    <property type="evidence" value="ECO:0007669"/>
    <property type="project" value="TreeGrafter"/>
</dbReference>
<evidence type="ECO:0000256" key="8">
    <source>
        <dbReference type="PROSITE-ProRule" id="PRU00175"/>
    </source>
</evidence>
<feature type="transmembrane region" description="Helical" evidence="10">
    <location>
        <begin position="470"/>
        <end position="496"/>
    </location>
</feature>
<feature type="transmembrane region" description="Helical" evidence="10">
    <location>
        <begin position="193"/>
        <end position="212"/>
    </location>
</feature>
<accession>A0A3P6U4M1</accession>
<dbReference type="SUPFAM" id="SSF57850">
    <property type="entry name" value="RING/U-box"/>
    <property type="match status" value="1"/>
</dbReference>
<dbReference type="AlphaFoldDB" id="A0A3P6U4M1"/>
<keyword evidence="3" id="KW-0479">Metal-binding</keyword>
<dbReference type="OMA" id="MHSAPLH"/>
<evidence type="ECO:0000256" key="4">
    <source>
        <dbReference type="ARBA" id="ARBA00022771"/>
    </source>
</evidence>